<dbReference type="AlphaFoldDB" id="A0A4Z2EV44"/>
<evidence type="ECO:0000256" key="1">
    <source>
        <dbReference type="SAM" id="MobiDB-lite"/>
    </source>
</evidence>
<feature type="region of interest" description="Disordered" evidence="1">
    <location>
        <begin position="1"/>
        <end position="65"/>
    </location>
</feature>
<dbReference type="EMBL" id="SRLO01002553">
    <property type="protein sequence ID" value="TNN32679.1"/>
    <property type="molecule type" value="Genomic_DNA"/>
</dbReference>
<protein>
    <submittedName>
        <fullName evidence="2">Uncharacterized protein</fullName>
    </submittedName>
</protein>
<evidence type="ECO:0000313" key="2">
    <source>
        <dbReference type="EMBL" id="TNN32679.1"/>
    </source>
</evidence>
<accession>A0A4Z2EV44</accession>
<dbReference type="Proteomes" id="UP000314294">
    <property type="component" value="Unassembled WGS sequence"/>
</dbReference>
<gene>
    <name evidence="2" type="ORF">EYF80_057159</name>
</gene>
<name>A0A4Z2EV44_9TELE</name>
<sequence length="77" mass="7784">MKDWRSAGERSSLAGGMPPSHDGSGLLSPVLQASRGALQSPSRAPLLGSAPLAAAPSQSPAQPARAAREGIIIIILM</sequence>
<organism evidence="2 3">
    <name type="scientific">Liparis tanakae</name>
    <name type="common">Tanaka's snailfish</name>
    <dbReference type="NCBI Taxonomy" id="230148"/>
    <lineage>
        <taxon>Eukaryota</taxon>
        <taxon>Metazoa</taxon>
        <taxon>Chordata</taxon>
        <taxon>Craniata</taxon>
        <taxon>Vertebrata</taxon>
        <taxon>Euteleostomi</taxon>
        <taxon>Actinopterygii</taxon>
        <taxon>Neopterygii</taxon>
        <taxon>Teleostei</taxon>
        <taxon>Neoteleostei</taxon>
        <taxon>Acanthomorphata</taxon>
        <taxon>Eupercaria</taxon>
        <taxon>Perciformes</taxon>
        <taxon>Cottioidei</taxon>
        <taxon>Cottales</taxon>
        <taxon>Liparidae</taxon>
        <taxon>Liparis</taxon>
    </lineage>
</organism>
<reference evidence="2 3" key="1">
    <citation type="submission" date="2019-03" db="EMBL/GenBank/DDBJ databases">
        <title>First draft genome of Liparis tanakae, snailfish: a comprehensive survey of snailfish specific genes.</title>
        <authorList>
            <person name="Kim W."/>
            <person name="Song I."/>
            <person name="Jeong J.-H."/>
            <person name="Kim D."/>
            <person name="Kim S."/>
            <person name="Ryu S."/>
            <person name="Song J.Y."/>
            <person name="Lee S.K."/>
        </authorList>
    </citation>
    <scope>NUCLEOTIDE SEQUENCE [LARGE SCALE GENOMIC DNA]</scope>
    <source>
        <tissue evidence="2">Muscle</tissue>
    </source>
</reference>
<keyword evidence="3" id="KW-1185">Reference proteome</keyword>
<evidence type="ECO:0000313" key="3">
    <source>
        <dbReference type="Proteomes" id="UP000314294"/>
    </source>
</evidence>
<proteinExistence type="predicted"/>
<feature type="compositionally biased region" description="Low complexity" evidence="1">
    <location>
        <begin position="40"/>
        <end position="65"/>
    </location>
</feature>
<comment type="caution">
    <text evidence="2">The sequence shown here is derived from an EMBL/GenBank/DDBJ whole genome shotgun (WGS) entry which is preliminary data.</text>
</comment>